<dbReference type="OrthoDB" id="27406at10239"/>
<gene>
    <name evidence="1" type="ORF">SSSM5_196</name>
</gene>
<evidence type="ECO:0000313" key="1">
    <source>
        <dbReference type="EMBL" id="ADO97874.1"/>
    </source>
</evidence>
<dbReference type="EMBL" id="GU071097">
    <property type="protein sequence ID" value="ADO97874.1"/>
    <property type="molecule type" value="Genomic_DNA"/>
</dbReference>
<organism evidence="1 2">
    <name type="scientific">Synechococcus phage S-SSM5</name>
    <dbReference type="NCBI Taxonomy" id="445685"/>
    <lineage>
        <taxon>Viruses</taxon>
        <taxon>Duplodnaviria</taxon>
        <taxon>Heunggongvirae</taxon>
        <taxon>Uroviricota</taxon>
        <taxon>Caudoviricetes</taxon>
        <taxon>Pantevenvirales</taxon>
        <taxon>Kyanoviridae</taxon>
        <taxon>Glaucusvirus</taxon>
        <taxon>Glaucusvirus ssm5</taxon>
    </lineage>
</organism>
<sequence length="69" mass="8263">MSDDDLKRIIQKYPPSGRSIMRKVDFEPRIHHLKSELYRGDFDGASEDWKDGAHYMLNRVLMILQEYYS</sequence>
<reference evidence="1 2" key="1">
    <citation type="journal article" date="2010" name="Environ. Microbiol.">
        <title>Genomic analysis of oceanic cyanobacterial myoviruses compared with T4-like myoviruses from diverse hosts and environments.</title>
        <authorList>
            <person name="Sullivan M.B."/>
            <person name="Huang K.H."/>
            <person name="Ignacio-Espinoza J.C."/>
            <person name="Berlin A.M."/>
            <person name="Kelly L."/>
            <person name="Weigele P.R."/>
            <person name="DeFrancesco A.S."/>
            <person name="Kern S.E."/>
            <person name="Thompson L.R."/>
            <person name="Young S."/>
            <person name="Yandava C."/>
            <person name="Fu R."/>
            <person name="Krastins B."/>
            <person name="Chase M."/>
            <person name="Sarracino D."/>
            <person name="Osburne M.S."/>
            <person name="Henn M.R."/>
            <person name="Chisholm S.W."/>
        </authorList>
    </citation>
    <scope>NUCLEOTIDE SEQUENCE [LARGE SCALE GENOMIC DNA]</scope>
    <source>
        <strain evidence="1">8102-12</strain>
    </source>
</reference>
<dbReference type="KEGG" id="vg:10329169"/>
<keyword evidence="2" id="KW-1185">Reference proteome</keyword>
<dbReference type="Proteomes" id="UP000006526">
    <property type="component" value="Segment"/>
</dbReference>
<dbReference type="GeneID" id="10329169"/>
<protein>
    <submittedName>
        <fullName evidence="1">Uncharacterized protein</fullName>
    </submittedName>
</protein>
<proteinExistence type="predicted"/>
<accession>E3SKN6</accession>
<dbReference type="RefSeq" id="YP_004324799.1">
    <property type="nucleotide sequence ID" value="NC_015289.1"/>
</dbReference>
<name>E3SKN6_9CAUD</name>
<evidence type="ECO:0000313" key="2">
    <source>
        <dbReference type="Proteomes" id="UP000006526"/>
    </source>
</evidence>